<evidence type="ECO:0000313" key="3">
    <source>
        <dbReference type="Proteomes" id="UP000321306"/>
    </source>
</evidence>
<dbReference type="Proteomes" id="UP000321306">
    <property type="component" value="Unassembled WGS sequence"/>
</dbReference>
<reference evidence="2 3" key="1">
    <citation type="submission" date="2019-07" db="EMBL/GenBank/DDBJ databases">
        <title>Whole genome shotgun sequence of Deinococcus cellulosilyticus NBRC 106333.</title>
        <authorList>
            <person name="Hosoyama A."/>
            <person name="Uohara A."/>
            <person name="Ohji S."/>
            <person name="Ichikawa N."/>
        </authorList>
    </citation>
    <scope>NUCLEOTIDE SEQUENCE [LARGE SCALE GENOMIC DNA]</scope>
    <source>
        <strain evidence="2 3">NBRC 106333</strain>
    </source>
</reference>
<sequence length="67" mass="7509">MSPVLKNHPNISHEKVMKAMDSPGHLLNLDVRNFRSARTGASQKRAAARLQRDIRETPHHGTDQKGV</sequence>
<organism evidence="2 3">
    <name type="scientific">Deinococcus cellulosilyticus (strain DSM 18568 / NBRC 106333 / KACC 11606 / 5516J-15)</name>
    <dbReference type="NCBI Taxonomy" id="1223518"/>
    <lineage>
        <taxon>Bacteria</taxon>
        <taxon>Thermotogati</taxon>
        <taxon>Deinococcota</taxon>
        <taxon>Deinococci</taxon>
        <taxon>Deinococcales</taxon>
        <taxon>Deinococcaceae</taxon>
        <taxon>Deinococcus</taxon>
    </lineage>
</organism>
<keyword evidence="3" id="KW-1185">Reference proteome</keyword>
<comment type="caution">
    <text evidence="2">The sequence shown here is derived from an EMBL/GenBank/DDBJ whole genome shotgun (WGS) entry which is preliminary data.</text>
</comment>
<gene>
    <name evidence="2" type="ORF">DC3_13210</name>
</gene>
<feature type="region of interest" description="Disordered" evidence="1">
    <location>
        <begin position="38"/>
        <end position="67"/>
    </location>
</feature>
<dbReference type="EMBL" id="BJXB01000004">
    <property type="protein sequence ID" value="GEM45686.1"/>
    <property type="molecule type" value="Genomic_DNA"/>
</dbReference>
<protein>
    <submittedName>
        <fullName evidence="2">Uncharacterized protein</fullName>
    </submittedName>
</protein>
<accession>A0A511MZX8</accession>
<feature type="compositionally biased region" description="Basic and acidic residues" evidence="1">
    <location>
        <begin position="50"/>
        <end position="67"/>
    </location>
</feature>
<dbReference type="AlphaFoldDB" id="A0A511MZX8"/>
<evidence type="ECO:0000313" key="2">
    <source>
        <dbReference type="EMBL" id="GEM45686.1"/>
    </source>
</evidence>
<name>A0A511MZX8_DEIC1</name>
<proteinExistence type="predicted"/>
<evidence type="ECO:0000256" key="1">
    <source>
        <dbReference type="SAM" id="MobiDB-lite"/>
    </source>
</evidence>